<evidence type="ECO:0000313" key="1">
    <source>
        <dbReference type="EMBL" id="RHK06992.1"/>
    </source>
</evidence>
<proteinExistence type="predicted"/>
<reference evidence="1 2" key="1">
    <citation type="submission" date="2018-08" db="EMBL/GenBank/DDBJ databases">
        <title>A genome reference for cultivated species of the human gut microbiota.</title>
        <authorList>
            <person name="Zou Y."/>
            <person name="Xue W."/>
            <person name="Luo G."/>
        </authorList>
    </citation>
    <scope>NUCLEOTIDE SEQUENCE [LARGE SCALE GENOMIC DNA]</scope>
    <source>
        <strain evidence="1 2">AF48-16</strain>
    </source>
</reference>
<dbReference type="Proteomes" id="UP000286288">
    <property type="component" value="Unassembled WGS sequence"/>
</dbReference>
<dbReference type="EMBL" id="QRMZ01000006">
    <property type="protein sequence ID" value="RHK06992.1"/>
    <property type="molecule type" value="Genomic_DNA"/>
</dbReference>
<name>A0A415EUL2_ENTCA</name>
<gene>
    <name evidence="1" type="ORF">DW084_05650</name>
</gene>
<sequence length="257" mass="29228">MELEKTVIDDKQMLFELPKEAGQLQIVKGKLIETKDNTVLLAIKEGQLLSVTDEKTFDNKQEYDRLMILTPPWEIMAPYLAAYYQEKYQLSNASNAPIVIPQELQQGVAVCAEPFDCLIDFLGYVSTSKKETKAVKKGGKPRHKWSKELQDEPFMVDYQGSTATVYWQKRNEVRIEKGATLRQEVPLNKDGSVGFSARLAEKIRQENQSAIKEGRTIADVVLKSVNEVGMFLYYGGTNGWLQLKDQQGRTLNERTVE</sequence>
<accession>A0A415EUL2</accession>
<organism evidence="1 2">
    <name type="scientific">Enterococcus casseliflavus</name>
    <name type="common">Enterococcus flavescens</name>
    <dbReference type="NCBI Taxonomy" id="37734"/>
    <lineage>
        <taxon>Bacteria</taxon>
        <taxon>Bacillati</taxon>
        <taxon>Bacillota</taxon>
        <taxon>Bacilli</taxon>
        <taxon>Lactobacillales</taxon>
        <taxon>Enterococcaceae</taxon>
        <taxon>Enterococcus</taxon>
    </lineage>
</organism>
<protein>
    <submittedName>
        <fullName evidence="1">Uncharacterized protein</fullName>
    </submittedName>
</protein>
<evidence type="ECO:0000313" key="2">
    <source>
        <dbReference type="Proteomes" id="UP000286288"/>
    </source>
</evidence>
<dbReference type="AlphaFoldDB" id="A0A415EUL2"/>
<comment type="caution">
    <text evidence="1">The sequence shown here is derived from an EMBL/GenBank/DDBJ whole genome shotgun (WGS) entry which is preliminary data.</text>
</comment>